<evidence type="ECO:0000259" key="6">
    <source>
        <dbReference type="Pfam" id="PF25967"/>
    </source>
</evidence>
<gene>
    <name evidence="7" type="ORF">H8S64_01975</name>
</gene>
<dbReference type="Pfam" id="PF25944">
    <property type="entry name" value="Beta-barrel_RND"/>
    <property type="match status" value="1"/>
</dbReference>
<dbReference type="Gene3D" id="2.40.420.20">
    <property type="match status" value="1"/>
</dbReference>
<dbReference type="Proteomes" id="UP000646484">
    <property type="component" value="Unassembled WGS sequence"/>
</dbReference>
<dbReference type="InterPro" id="IPR006143">
    <property type="entry name" value="RND_pump_MFP"/>
</dbReference>
<dbReference type="InterPro" id="IPR058626">
    <property type="entry name" value="MdtA-like_b-barrel"/>
</dbReference>
<comment type="caution">
    <text evidence="7">The sequence shown here is derived from an EMBL/GenBank/DDBJ whole genome shotgun (WGS) entry which is preliminary data.</text>
</comment>
<accession>A0ABR7CW08</accession>
<reference evidence="7 8" key="1">
    <citation type="submission" date="2020-08" db="EMBL/GenBank/DDBJ databases">
        <title>Genome public.</title>
        <authorList>
            <person name="Liu C."/>
            <person name="Sun Q."/>
        </authorList>
    </citation>
    <scope>NUCLEOTIDE SEQUENCE [LARGE SCALE GENOMIC DNA]</scope>
    <source>
        <strain evidence="7 8">NSJ-56</strain>
    </source>
</reference>
<dbReference type="Gene3D" id="2.40.50.100">
    <property type="match status" value="1"/>
</dbReference>
<organism evidence="7 8">
    <name type="scientific">Butyricimonas hominis</name>
    <dbReference type="NCBI Taxonomy" id="2763032"/>
    <lineage>
        <taxon>Bacteria</taxon>
        <taxon>Pseudomonadati</taxon>
        <taxon>Bacteroidota</taxon>
        <taxon>Bacteroidia</taxon>
        <taxon>Bacteroidales</taxon>
        <taxon>Odoribacteraceae</taxon>
        <taxon>Butyricimonas</taxon>
    </lineage>
</organism>
<keyword evidence="8" id="KW-1185">Reference proteome</keyword>
<evidence type="ECO:0000256" key="2">
    <source>
        <dbReference type="ARBA" id="ARBA00009477"/>
    </source>
</evidence>
<protein>
    <submittedName>
        <fullName evidence="7">Efflux RND transporter periplasmic adaptor subunit</fullName>
    </submittedName>
</protein>
<evidence type="ECO:0000259" key="4">
    <source>
        <dbReference type="Pfam" id="PF25917"/>
    </source>
</evidence>
<evidence type="ECO:0000259" key="5">
    <source>
        <dbReference type="Pfam" id="PF25944"/>
    </source>
</evidence>
<dbReference type="InterPro" id="IPR058625">
    <property type="entry name" value="MdtA-like_BSH"/>
</dbReference>
<proteinExistence type="inferred from homology"/>
<evidence type="ECO:0000313" key="7">
    <source>
        <dbReference type="EMBL" id="MBC5619858.1"/>
    </source>
</evidence>
<feature type="domain" description="Multidrug resistance protein MdtA-like alpha-helical hairpin" evidence="3">
    <location>
        <begin position="100"/>
        <end position="166"/>
    </location>
</feature>
<evidence type="ECO:0000256" key="1">
    <source>
        <dbReference type="ARBA" id="ARBA00004196"/>
    </source>
</evidence>
<name>A0ABR7CW08_9BACT</name>
<dbReference type="Pfam" id="PF25917">
    <property type="entry name" value="BSH_RND"/>
    <property type="match status" value="1"/>
</dbReference>
<dbReference type="PANTHER" id="PTHR30158">
    <property type="entry name" value="ACRA/E-RELATED COMPONENT OF DRUG EFFLUX TRANSPORTER"/>
    <property type="match status" value="1"/>
</dbReference>
<dbReference type="Pfam" id="PF25876">
    <property type="entry name" value="HH_MFP_RND"/>
    <property type="match status" value="1"/>
</dbReference>
<dbReference type="Gene3D" id="2.40.30.170">
    <property type="match status" value="1"/>
</dbReference>
<evidence type="ECO:0000313" key="8">
    <source>
        <dbReference type="Proteomes" id="UP000646484"/>
    </source>
</evidence>
<dbReference type="Gene3D" id="1.10.287.470">
    <property type="entry name" value="Helix hairpin bin"/>
    <property type="match status" value="1"/>
</dbReference>
<comment type="similarity">
    <text evidence="2">Belongs to the membrane fusion protein (MFP) (TC 8.A.1) family.</text>
</comment>
<dbReference type="NCBIfam" id="TIGR01730">
    <property type="entry name" value="RND_mfp"/>
    <property type="match status" value="1"/>
</dbReference>
<dbReference type="InterPro" id="IPR058627">
    <property type="entry name" value="MdtA-like_C"/>
</dbReference>
<sequence length="365" mass="40564">MKVSSFIFFIPIIFLTGCGDSKQKKETPQAPSVEIAHPGFRTVVYTFEYPGYMEAEQTVNLVARVSGYLDSYNFTPGQRVREGQTLFVIEPQPYKDKVVQAEANVESCKSKLAYAKASYERMKEAVKNKAISEIDYLQSQSDYGEAVAAYEDARAQLSSANIDLSYCTVKAPFTGRISRNMVDPGNMVGTDANNSALATIYKDNQMYLYFNMAYADFMQLPQNSPSALPVTIQDVNNPEKTWIASLDYRSPNVDLSTGTITVRAIARNPNGDLLSGMYVKVVVPYKSVPKAIVIPEASISTNQGGRYIYLVTPDDTVEFRQVKVGTLTPDGMREIISGITTEDRYVTKALINIRPGMKIKPILKF</sequence>
<feature type="domain" description="Multidrug resistance protein MdtA-like C-terminal permuted SH3" evidence="6">
    <location>
        <begin position="291"/>
        <end position="348"/>
    </location>
</feature>
<dbReference type="PANTHER" id="PTHR30158:SF10">
    <property type="entry name" value="CATION EFFLUX PUMP"/>
    <property type="match status" value="1"/>
</dbReference>
<feature type="domain" description="Multidrug resistance protein MdtA-like barrel-sandwich hybrid" evidence="4">
    <location>
        <begin position="58"/>
        <end position="196"/>
    </location>
</feature>
<evidence type="ECO:0000259" key="3">
    <source>
        <dbReference type="Pfam" id="PF25876"/>
    </source>
</evidence>
<dbReference type="Pfam" id="PF25967">
    <property type="entry name" value="RND-MFP_C"/>
    <property type="match status" value="1"/>
</dbReference>
<dbReference type="InterPro" id="IPR058624">
    <property type="entry name" value="MdtA-like_HH"/>
</dbReference>
<dbReference type="RefSeq" id="WP_186974734.1">
    <property type="nucleotide sequence ID" value="NZ_JACOOH010000001.1"/>
</dbReference>
<dbReference type="EMBL" id="JACOOH010000001">
    <property type="protein sequence ID" value="MBC5619858.1"/>
    <property type="molecule type" value="Genomic_DNA"/>
</dbReference>
<feature type="domain" description="Multidrug resistance protein MdtA-like beta-barrel" evidence="5">
    <location>
        <begin position="206"/>
        <end position="283"/>
    </location>
</feature>
<comment type="subcellular location">
    <subcellularLocation>
        <location evidence="1">Cell envelope</location>
    </subcellularLocation>
</comment>
<dbReference type="SUPFAM" id="SSF111369">
    <property type="entry name" value="HlyD-like secretion proteins"/>
    <property type="match status" value="1"/>
</dbReference>
<dbReference type="PROSITE" id="PS51257">
    <property type="entry name" value="PROKAR_LIPOPROTEIN"/>
    <property type="match status" value="1"/>
</dbReference>